<dbReference type="PANTHER" id="PTHR33671:SF1">
    <property type="entry name" value="DUF688 FAMILY PROTEIN"/>
    <property type="match status" value="1"/>
</dbReference>
<accession>A0A9Q0ZXK4</accession>
<gene>
    <name evidence="2" type="ORF">OIU85_000965</name>
</gene>
<feature type="compositionally biased region" description="Basic and acidic residues" evidence="1">
    <location>
        <begin position="76"/>
        <end position="95"/>
    </location>
</feature>
<evidence type="ECO:0000256" key="1">
    <source>
        <dbReference type="SAM" id="MobiDB-lite"/>
    </source>
</evidence>
<organism evidence="2 3">
    <name type="scientific">Salix viminalis</name>
    <name type="common">Common osier</name>
    <name type="synonym">Basket willow</name>
    <dbReference type="NCBI Taxonomy" id="40686"/>
    <lineage>
        <taxon>Eukaryota</taxon>
        <taxon>Viridiplantae</taxon>
        <taxon>Streptophyta</taxon>
        <taxon>Embryophyta</taxon>
        <taxon>Tracheophyta</taxon>
        <taxon>Spermatophyta</taxon>
        <taxon>Magnoliopsida</taxon>
        <taxon>eudicotyledons</taxon>
        <taxon>Gunneridae</taxon>
        <taxon>Pentapetalae</taxon>
        <taxon>rosids</taxon>
        <taxon>fabids</taxon>
        <taxon>Malpighiales</taxon>
        <taxon>Salicaceae</taxon>
        <taxon>Saliceae</taxon>
        <taxon>Salix</taxon>
    </lineage>
</organism>
<sequence>MKLPVVLMEENSVFMEETREQGIDANGPRKLNLNLPLLSTRRLGGRAGKKETCGATKAQAGLQDTSERIPFCWEHAPGKPKDGDKDDIHEAETPRPRLPPCRWSLQNEAARNGDHSCIVSLDDHDDGCDADDDGDGEETDVFSDGIDVLSLTELIDIAQKSDDAASSALCAMNNLNRNLPYPYSYSEEYVSRTVGQSHPSEASHKGCGLDVLLPWRSKHKLCGVKSPVRHVSPKLQPHHCSPKQKKLCSLNRPLKDVNKDI</sequence>
<dbReference type="InterPro" id="IPR007789">
    <property type="entry name" value="DUF688"/>
</dbReference>
<reference evidence="2" key="1">
    <citation type="submission" date="2022-11" db="EMBL/GenBank/DDBJ databases">
        <authorList>
            <person name="Hyden B.L."/>
            <person name="Feng K."/>
            <person name="Yates T."/>
            <person name="Jawdy S."/>
            <person name="Smart L.B."/>
            <person name="Muchero W."/>
        </authorList>
    </citation>
    <scope>NUCLEOTIDE SEQUENCE</scope>
    <source>
        <tissue evidence="2">Shoot tip</tissue>
    </source>
</reference>
<comment type="caution">
    <text evidence="2">The sequence shown here is derived from an EMBL/GenBank/DDBJ whole genome shotgun (WGS) entry which is preliminary data.</text>
</comment>
<dbReference type="Proteomes" id="UP001151529">
    <property type="component" value="Chromosome 16"/>
</dbReference>
<evidence type="ECO:0000313" key="2">
    <source>
        <dbReference type="EMBL" id="KAJ6750386.1"/>
    </source>
</evidence>
<dbReference type="AlphaFoldDB" id="A0A9Q0ZXK4"/>
<evidence type="ECO:0000313" key="3">
    <source>
        <dbReference type="Proteomes" id="UP001151529"/>
    </source>
</evidence>
<reference evidence="2" key="2">
    <citation type="journal article" date="2023" name="Int. J. Mol. Sci.">
        <title>De Novo Assembly and Annotation of 11 Diverse Shrub Willow (Salix) Genomes Reveals Novel Gene Organization in Sex-Linked Regions.</title>
        <authorList>
            <person name="Hyden B."/>
            <person name="Feng K."/>
            <person name="Yates T.B."/>
            <person name="Jawdy S."/>
            <person name="Cereghino C."/>
            <person name="Smart L.B."/>
            <person name="Muchero W."/>
        </authorList>
    </citation>
    <scope>NUCLEOTIDE SEQUENCE [LARGE SCALE GENOMIC DNA]</scope>
    <source>
        <tissue evidence="2">Shoot tip</tissue>
    </source>
</reference>
<feature type="region of interest" description="Disordered" evidence="1">
    <location>
        <begin position="74"/>
        <end position="101"/>
    </location>
</feature>
<dbReference type="PANTHER" id="PTHR33671">
    <property type="entry name" value="N-METHYLTRANSFERASE, PUTATIVE (DUF688)-RELATED"/>
    <property type="match status" value="1"/>
</dbReference>
<name>A0A9Q0ZXK4_SALVM</name>
<dbReference type="OrthoDB" id="767768at2759"/>
<proteinExistence type="predicted"/>
<protein>
    <submittedName>
        <fullName evidence="2">Uncharacterized protein</fullName>
    </submittedName>
</protein>
<keyword evidence="3" id="KW-1185">Reference proteome</keyword>
<dbReference type="Pfam" id="PF05097">
    <property type="entry name" value="DUF688"/>
    <property type="match status" value="1"/>
</dbReference>
<dbReference type="EMBL" id="JAPFFL010000001">
    <property type="protein sequence ID" value="KAJ6750386.1"/>
    <property type="molecule type" value="Genomic_DNA"/>
</dbReference>